<protein>
    <submittedName>
        <fullName evidence="2">Uncharacterized protein</fullName>
    </submittedName>
</protein>
<dbReference type="Proteomes" id="UP000678499">
    <property type="component" value="Unassembled WGS sequence"/>
</dbReference>
<dbReference type="PANTHER" id="PTHR12659">
    <property type="entry name" value="RHO-TYPE GTPASE ACTIVATING PROTEIN"/>
    <property type="match status" value="1"/>
</dbReference>
<feature type="region of interest" description="Disordered" evidence="1">
    <location>
        <begin position="156"/>
        <end position="190"/>
    </location>
</feature>
<proteinExistence type="predicted"/>
<keyword evidence="3" id="KW-1185">Reference proteome</keyword>
<dbReference type="GO" id="GO:0005096">
    <property type="term" value="F:GTPase activator activity"/>
    <property type="evidence" value="ECO:0007669"/>
    <property type="project" value="TreeGrafter"/>
</dbReference>
<name>A0A7R9GJ80_9CRUS</name>
<dbReference type="SUPFAM" id="SSF47769">
    <property type="entry name" value="SAM/Pointed domain"/>
    <property type="match status" value="1"/>
</dbReference>
<organism evidence="2">
    <name type="scientific">Notodromas monacha</name>
    <dbReference type="NCBI Taxonomy" id="399045"/>
    <lineage>
        <taxon>Eukaryota</taxon>
        <taxon>Metazoa</taxon>
        <taxon>Ecdysozoa</taxon>
        <taxon>Arthropoda</taxon>
        <taxon>Crustacea</taxon>
        <taxon>Oligostraca</taxon>
        <taxon>Ostracoda</taxon>
        <taxon>Podocopa</taxon>
        <taxon>Podocopida</taxon>
        <taxon>Cypridocopina</taxon>
        <taxon>Cypridoidea</taxon>
        <taxon>Cyprididae</taxon>
        <taxon>Notodromas</taxon>
    </lineage>
</organism>
<dbReference type="PANTHER" id="PTHR12659:SF7">
    <property type="entry name" value="CROSSVEINLESS C, ISOFORM C"/>
    <property type="match status" value="1"/>
</dbReference>
<accession>A0A7R9GJ80</accession>
<dbReference type="AlphaFoldDB" id="A0A7R9GJ80"/>
<dbReference type="PROSITE" id="PS51257">
    <property type="entry name" value="PROKAR_LIPOPROTEIN"/>
    <property type="match status" value="1"/>
</dbReference>
<dbReference type="Gene3D" id="1.10.287.2070">
    <property type="match status" value="1"/>
</dbReference>
<dbReference type="EMBL" id="OA886861">
    <property type="protein sequence ID" value="CAD7283104.1"/>
    <property type="molecule type" value="Genomic_DNA"/>
</dbReference>
<evidence type="ECO:0000256" key="1">
    <source>
        <dbReference type="SAM" id="MobiDB-lite"/>
    </source>
</evidence>
<evidence type="ECO:0000313" key="3">
    <source>
        <dbReference type="Proteomes" id="UP000678499"/>
    </source>
</evidence>
<evidence type="ECO:0000313" key="2">
    <source>
        <dbReference type="EMBL" id="CAD7283104.1"/>
    </source>
</evidence>
<feature type="compositionally biased region" description="Low complexity" evidence="1">
    <location>
        <begin position="156"/>
        <end position="168"/>
    </location>
</feature>
<gene>
    <name evidence="2" type="ORF">NMOB1V02_LOCUS10722</name>
</gene>
<sequence>MTRTVGCVALQQSSAGSCPPPGPDPVYDRFAMDPSVAERELPVLDRDALESLFRRLHTLGQCADMRMDTRPFPGESQAEEPAGQRPPPHNWQYREELRRWVARRRGVIGDHQQQRVHHNPHLFLPSMAKRPQTLLPSLKVARKADKSFAVPSGSLESVVSSTNSSPRSFRTGMSCGTGPSWPPSPSSRELSALPTAFRRSNSERFRESAKAILRRMESFKVSSSSSAAAAASVKRAPLSGPVSISAPIDDDSRVAKRVARHLQCVDLSPTDGDENKVDACWTSTGKTTTRVFLTHNNNKKPSASAAHLLLDKRRLVRASSFTCGIVPSAADSSPSSAITPDREDEASFYENVAPVRGGRRVGINERRRQCDLLPPQVPPHSGSNWRTGITAVDFRLEENQQC</sequence>
<dbReference type="GO" id="GO:0035023">
    <property type="term" value="P:regulation of Rho protein signal transduction"/>
    <property type="evidence" value="ECO:0007669"/>
    <property type="project" value="TreeGrafter"/>
</dbReference>
<dbReference type="InterPro" id="IPR013761">
    <property type="entry name" value="SAM/pointed_sf"/>
</dbReference>
<dbReference type="EMBL" id="CAJPEX010004824">
    <property type="protein sequence ID" value="CAG0923256.1"/>
    <property type="molecule type" value="Genomic_DNA"/>
</dbReference>
<dbReference type="GO" id="GO:0030036">
    <property type="term" value="P:actin cytoskeleton organization"/>
    <property type="evidence" value="ECO:0007669"/>
    <property type="project" value="TreeGrafter"/>
</dbReference>
<feature type="region of interest" description="Disordered" evidence="1">
    <location>
        <begin position="64"/>
        <end position="90"/>
    </location>
</feature>
<reference evidence="2" key="1">
    <citation type="submission" date="2020-11" db="EMBL/GenBank/DDBJ databases">
        <authorList>
            <person name="Tran Van P."/>
        </authorList>
    </citation>
    <scope>NUCLEOTIDE SEQUENCE</scope>
</reference>